<keyword evidence="4" id="KW-0326">Glycosidase</keyword>
<feature type="domain" description="Atrophied bacterial Ig" evidence="8">
    <location>
        <begin position="33"/>
        <end position="104"/>
    </location>
</feature>
<proteinExistence type="inferred from homology"/>
<dbReference type="PANTHER" id="PTHR43301">
    <property type="entry name" value="ARABINAN ENDO-1,5-ALPHA-L-ARABINOSIDASE"/>
    <property type="match status" value="1"/>
</dbReference>
<dbReference type="CDD" id="cd08983">
    <property type="entry name" value="GH43_Bt3655-like"/>
    <property type="match status" value="1"/>
</dbReference>
<comment type="similarity">
    <text evidence="2">Belongs to the glycosyl hydrolase 43 family.</text>
</comment>
<evidence type="ECO:0000256" key="1">
    <source>
        <dbReference type="ARBA" id="ARBA00004834"/>
    </source>
</evidence>
<evidence type="ECO:0000313" key="9">
    <source>
        <dbReference type="EMBL" id="KAH7140238.1"/>
    </source>
</evidence>
<feature type="chain" id="PRO_5040394916" description="Endo-1,5-alpha-L-arabinanase A" evidence="7">
    <location>
        <begin position="19"/>
        <end position="760"/>
    </location>
</feature>
<keyword evidence="3 9" id="KW-0378">Hydrolase</keyword>
<comment type="pathway">
    <text evidence="1">Glycan metabolism; L-arabinan degradation.</text>
</comment>
<dbReference type="AlphaFoldDB" id="A0A9P9IY95"/>
<dbReference type="Proteomes" id="UP000717696">
    <property type="component" value="Unassembled WGS sequence"/>
</dbReference>
<organism evidence="9 10">
    <name type="scientific">Dactylonectria estremocensis</name>
    <dbReference type="NCBI Taxonomy" id="1079267"/>
    <lineage>
        <taxon>Eukaryota</taxon>
        <taxon>Fungi</taxon>
        <taxon>Dikarya</taxon>
        <taxon>Ascomycota</taxon>
        <taxon>Pezizomycotina</taxon>
        <taxon>Sordariomycetes</taxon>
        <taxon>Hypocreomycetidae</taxon>
        <taxon>Hypocreales</taxon>
        <taxon>Nectriaceae</taxon>
        <taxon>Dactylonectria</taxon>
    </lineage>
</organism>
<dbReference type="InterPro" id="IPR050727">
    <property type="entry name" value="GH43_arabinanases"/>
</dbReference>
<dbReference type="CDD" id="cd18828">
    <property type="entry name" value="GH43_BT3675-like"/>
    <property type="match status" value="1"/>
</dbReference>
<feature type="signal peptide" evidence="7">
    <location>
        <begin position="1"/>
        <end position="18"/>
    </location>
</feature>
<evidence type="ECO:0000313" key="10">
    <source>
        <dbReference type="Proteomes" id="UP000717696"/>
    </source>
</evidence>
<evidence type="ECO:0000256" key="3">
    <source>
        <dbReference type="ARBA" id="ARBA00022801"/>
    </source>
</evidence>
<evidence type="ECO:0000256" key="2">
    <source>
        <dbReference type="ARBA" id="ARBA00009865"/>
    </source>
</evidence>
<dbReference type="GO" id="GO:0004553">
    <property type="term" value="F:hydrolase activity, hydrolyzing O-glycosyl compounds"/>
    <property type="evidence" value="ECO:0007669"/>
    <property type="project" value="InterPro"/>
</dbReference>
<gene>
    <name evidence="9" type="ORF">B0J13DRAFT_504325</name>
</gene>
<dbReference type="SUPFAM" id="SSF75005">
    <property type="entry name" value="Arabinanase/levansucrase/invertase"/>
    <property type="match status" value="2"/>
</dbReference>
<comment type="caution">
    <text evidence="9">The sequence shown here is derived from an EMBL/GenBank/DDBJ whole genome shotgun (WGS) entry which is preliminary data.</text>
</comment>
<evidence type="ECO:0000259" key="8">
    <source>
        <dbReference type="Pfam" id="PF20578"/>
    </source>
</evidence>
<evidence type="ECO:0000256" key="5">
    <source>
        <dbReference type="ARBA" id="ARBA00042202"/>
    </source>
</evidence>
<evidence type="ECO:0000256" key="6">
    <source>
        <dbReference type="PIRSR" id="PIRSR606710-2"/>
    </source>
</evidence>
<keyword evidence="10" id="KW-1185">Reference proteome</keyword>
<dbReference type="GO" id="GO:0005975">
    <property type="term" value="P:carbohydrate metabolic process"/>
    <property type="evidence" value="ECO:0007669"/>
    <property type="project" value="InterPro"/>
</dbReference>
<evidence type="ECO:0000256" key="7">
    <source>
        <dbReference type="SAM" id="SignalP"/>
    </source>
</evidence>
<dbReference type="EMBL" id="JAGMUU010000013">
    <property type="protein sequence ID" value="KAH7140238.1"/>
    <property type="molecule type" value="Genomic_DNA"/>
</dbReference>
<dbReference type="Gene3D" id="2.115.10.20">
    <property type="entry name" value="Glycosyl hydrolase domain, family 43"/>
    <property type="match status" value="2"/>
</dbReference>
<dbReference type="Pfam" id="PF20578">
    <property type="entry name" value="aBig_2"/>
    <property type="match status" value="1"/>
</dbReference>
<reference evidence="9" key="1">
    <citation type="journal article" date="2021" name="Nat. Commun.">
        <title>Genetic determinants of endophytism in the Arabidopsis root mycobiome.</title>
        <authorList>
            <person name="Mesny F."/>
            <person name="Miyauchi S."/>
            <person name="Thiergart T."/>
            <person name="Pickel B."/>
            <person name="Atanasova L."/>
            <person name="Karlsson M."/>
            <person name="Huettel B."/>
            <person name="Barry K.W."/>
            <person name="Haridas S."/>
            <person name="Chen C."/>
            <person name="Bauer D."/>
            <person name="Andreopoulos W."/>
            <person name="Pangilinan J."/>
            <person name="LaButti K."/>
            <person name="Riley R."/>
            <person name="Lipzen A."/>
            <person name="Clum A."/>
            <person name="Drula E."/>
            <person name="Henrissat B."/>
            <person name="Kohler A."/>
            <person name="Grigoriev I.V."/>
            <person name="Martin F.M."/>
            <person name="Hacquard S."/>
        </authorList>
    </citation>
    <scope>NUCLEOTIDE SEQUENCE</scope>
    <source>
        <strain evidence="9">MPI-CAGE-AT-0021</strain>
    </source>
</reference>
<dbReference type="InterPro" id="IPR023296">
    <property type="entry name" value="Glyco_hydro_beta-prop_sf"/>
</dbReference>
<sequence length="760" mass="83024">MRSLWISYIGLGLRLVVAQSTSALLDAALADVTVNNIEDVRGNLFLPETASDGLEITWETSDSSIISADGVVARQSTDAEVTLTASITQDNVTRTREITASVKAAVTLDAFEGYAFAYFTGNTLAGEKIYFAASQGNDALDWTELNGGQPVIASSKGTKGLRDPFIIRSPEGDTFYLLATDLSIGSGTSWGASVRTGSRYLEVWESHDLVTWSAQRHVLVSPATAGNTWAPEAYYDDDLGAYIVFWASSLYDESDTAHTGTTYHRMLYVTTRDFITFSEPVIWQDAGMSRIDSTVIKSDDVYYRFTKDEGASGTGCSDIIQEKSSSLRATLDSWTIIATCIGKNAGTSAVEGPTAFKSNPGDIHGEKFYLFVDEYTGRGYIPLETDDIASPAWKVSSSFNLPSSPRHGTVIPITASELSSLTQNLSKAKREEPAASTRSLQKRTNPVLPGLYADPNIAIYGCFYYIYATTDGYSGWGGKDFYVWKSPDLVTWSRSDEPFLTLDGDAGNVPWASGNAWAPTIAERDGKYYFYFSGHNPTYNRKTIGVAVADSPDGPFEASETAMIVNNEALTTGQAIDPCAFQDPVSGKYYLFWGNGSPIYAELNEDMISVNWTTVAAVSGLSSFREGTFVNYRQGLYHLTYSIDDTGSENYRVGYATSGSVHGPWTYQGVILQKDTSLGILATGHNSIVNVPGTDEWYIAYHRFHIPDGDGTHRETSLDVLTFDSTTGLINEVSPTLEGPAARVLPGCYEDRRRRRRIQA</sequence>
<dbReference type="InterPro" id="IPR046780">
    <property type="entry name" value="aBig_2"/>
</dbReference>
<dbReference type="OrthoDB" id="19657at2759"/>
<dbReference type="PANTHER" id="PTHR43301:SF3">
    <property type="entry name" value="ARABINAN ENDO-1,5-ALPHA-L-ARABINOSIDASE A-RELATED"/>
    <property type="match status" value="1"/>
</dbReference>
<keyword evidence="7" id="KW-0732">Signal</keyword>
<name>A0A9P9IY95_9HYPO</name>
<accession>A0A9P9IY95</accession>
<feature type="site" description="Important for catalytic activity, responsible for pKa modulation of the active site Glu and correct orientation of both the proton donor and substrate" evidence="6">
    <location>
        <position position="577"/>
    </location>
</feature>
<evidence type="ECO:0000256" key="4">
    <source>
        <dbReference type="ARBA" id="ARBA00023295"/>
    </source>
</evidence>
<protein>
    <recommendedName>
        <fullName evidence="5">Endo-1,5-alpha-L-arabinanase A</fullName>
    </recommendedName>
</protein>
<dbReference type="InterPro" id="IPR006710">
    <property type="entry name" value="Glyco_hydro_43"/>
</dbReference>
<dbReference type="Pfam" id="PF04616">
    <property type="entry name" value="Glyco_hydro_43"/>
    <property type="match status" value="2"/>
</dbReference>